<sequence length="87" mass="10450">MLPIYANFFQNIWQWFNDVLEKLKFDDLVRGFYDNYIAGMDEFFKWALLLFLTVIIILGIITFIKKTFKLFIVLVVIAAIIFIIYKK</sequence>
<organism evidence="2 3">
    <name type="scientific">Haploplasma axanthum</name>
    <name type="common">Acholeplasma axanthum</name>
    <dbReference type="NCBI Taxonomy" id="29552"/>
    <lineage>
        <taxon>Bacteria</taxon>
        <taxon>Bacillati</taxon>
        <taxon>Mycoplasmatota</taxon>
        <taxon>Mollicutes</taxon>
        <taxon>Acholeplasmatales</taxon>
        <taxon>Acholeplasmataceae</taxon>
        <taxon>Haploplasma</taxon>
    </lineage>
</organism>
<dbReference type="AlphaFoldDB" id="A0A449BC90"/>
<accession>A0A449BC90</accession>
<feature type="transmembrane region" description="Helical" evidence="1">
    <location>
        <begin position="43"/>
        <end position="61"/>
    </location>
</feature>
<keyword evidence="1" id="KW-0472">Membrane</keyword>
<keyword evidence="3" id="KW-1185">Reference proteome</keyword>
<dbReference type="Proteomes" id="UP000289841">
    <property type="component" value="Chromosome"/>
</dbReference>
<reference evidence="2 3" key="1">
    <citation type="submission" date="2019-01" db="EMBL/GenBank/DDBJ databases">
        <authorList>
            <consortium name="Pathogen Informatics"/>
        </authorList>
    </citation>
    <scope>NUCLEOTIDE SEQUENCE [LARGE SCALE GENOMIC DNA]</scope>
    <source>
        <strain evidence="2 3">NCTC10138</strain>
    </source>
</reference>
<evidence type="ECO:0000313" key="3">
    <source>
        <dbReference type="Proteomes" id="UP000289841"/>
    </source>
</evidence>
<gene>
    <name evidence="2" type="ORF">NCTC10138_00420</name>
</gene>
<protein>
    <submittedName>
        <fullName evidence="2">Uncharacterized protein</fullName>
    </submittedName>
</protein>
<keyword evidence="1" id="KW-0812">Transmembrane</keyword>
<evidence type="ECO:0000256" key="1">
    <source>
        <dbReference type="SAM" id="Phobius"/>
    </source>
</evidence>
<proteinExistence type="predicted"/>
<dbReference type="KEGG" id="aaxa:NCTC10138_00420"/>
<dbReference type="EMBL" id="LR215048">
    <property type="protein sequence ID" value="VEU80064.1"/>
    <property type="molecule type" value="Genomic_DNA"/>
</dbReference>
<evidence type="ECO:0000313" key="2">
    <source>
        <dbReference type="EMBL" id="VEU80064.1"/>
    </source>
</evidence>
<name>A0A449BC90_HAPAX</name>
<dbReference type="STRING" id="1278311.GCA_000428705_01079"/>
<feature type="transmembrane region" description="Helical" evidence="1">
    <location>
        <begin position="68"/>
        <end position="85"/>
    </location>
</feature>
<keyword evidence="1" id="KW-1133">Transmembrane helix</keyword>
<dbReference type="RefSeq" id="WP_026390601.1">
    <property type="nucleotide sequence ID" value="NZ_LR215048.1"/>
</dbReference>